<protein>
    <recommendedName>
        <fullName evidence="1">Protein kinase domain-containing protein</fullName>
    </recommendedName>
</protein>
<dbReference type="OrthoDB" id="41771at2759"/>
<sequence>MAESIADLHGFVDGVIVHDDVQLCQWLQTMDGTLKLGDFNRAEVMEYNYQKKEYCKYNNGDCYGNYRSPEEYSAVDLDEGIDVYTFGNNIYSLLTGLWVFYDTDDDSVVQKKVINGTRAYIDPRWRTRSYIETRLVDVMEQCWAGVVNDNNKKRIDIFQVVKLLRDIEKENELKMTPQIYNNMMGRQEEEEEEKE</sequence>
<dbReference type="InterPro" id="IPR000719">
    <property type="entry name" value="Prot_kinase_dom"/>
</dbReference>
<dbReference type="GO" id="GO:0005524">
    <property type="term" value="F:ATP binding"/>
    <property type="evidence" value="ECO:0007669"/>
    <property type="project" value="InterPro"/>
</dbReference>
<gene>
    <name evidence="2" type="ORF">FRACYDRAFT_229103</name>
</gene>
<evidence type="ECO:0000313" key="2">
    <source>
        <dbReference type="EMBL" id="OEU08690.1"/>
    </source>
</evidence>
<name>A0A1E7ERQ2_9STRA</name>
<feature type="domain" description="Protein kinase" evidence="1">
    <location>
        <begin position="1"/>
        <end position="173"/>
    </location>
</feature>
<accession>A0A1E7ERQ2</accession>
<dbReference type="Gene3D" id="1.10.510.10">
    <property type="entry name" value="Transferase(Phosphotransferase) domain 1"/>
    <property type="match status" value="1"/>
</dbReference>
<dbReference type="AlphaFoldDB" id="A0A1E7ERQ2"/>
<organism evidence="2 3">
    <name type="scientific">Fragilariopsis cylindrus CCMP1102</name>
    <dbReference type="NCBI Taxonomy" id="635003"/>
    <lineage>
        <taxon>Eukaryota</taxon>
        <taxon>Sar</taxon>
        <taxon>Stramenopiles</taxon>
        <taxon>Ochrophyta</taxon>
        <taxon>Bacillariophyta</taxon>
        <taxon>Bacillariophyceae</taxon>
        <taxon>Bacillariophycidae</taxon>
        <taxon>Bacillariales</taxon>
        <taxon>Bacillariaceae</taxon>
        <taxon>Fragilariopsis</taxon>
    </lineage>
</organism>
<dbReference type="InParanoid" id="A0A1E7ERQ2"/>
<reference evidence="2 3" key="1">
    <citation type="submission" date="2016-09" db="EMBL/GenBank/DDBJ databases">
        <title>Extensive genetic diversity and differential bi-allelic expression allows diatom success in the polar Southern Ocean.</title>
        <authorList>
            <consortium name="DOE Joint Genome Institute"/>
            <person name="Mock T."/>
            <person name="Otillar R.P."/>
            <person name="Strauss J."/>
            <person name="Dupont C."/>
            <person name="Frickenhaus S."/>
            <person name="Maumus F."/>
            <person name="Mcmullan M."/>
            <person name="Sanges R."/>
            <person name="Schmutz J."/>
            <person name="Toseland A."/>
            <person name="Valas R."/>
            <person name="Veluchamy A."/>
            <person name="Ward B.J."/>
            <person name="Allen A."/>
            <person name="Barry K."/>
            <person name="Falciatore A."/>
            <person name="Ferrante M."/>
            <person name="Fortunato A.E."/>
            <person name="Gloeckner G."/>
            <person name="Gruber A."/>
            <person name="Hipkin R."/>
            <person name="Janech M."/>
            <person name="Kroth P."/>
            <person name="Leese F."/>
            <person name="Lindquist E."/>
            <person name="Lyon B.R."/>
            <person name="Martin J."/>
            <person name="Mayer C."/>
            <person name="Parker M."/>
            <person name="Quesneville H."/>
            <person name="Raymond J."/>
            <person name="Uhlig C."/>
            <person name="Valentin K.U."/>
            <person name="Worden A.Z."/>
            <person name="Armbrust E.V."/>
            <person name="Bowler C."/>
            <person name="Green B."/>
            <person name="Moulton V."/>
            <person name="Van Oosterhout C."/>
            <person name="Grigoriev I."/>
        </authorList>
    </citation>
    <scope>NUCLEOTIDE SEQUENCE [LARGE SCALE GENOMIC DNA]</scope>
    <source>
        <strain evidence="2 3">CCMP1102</strain>
    </source>
</reference>
<keyword evidence="3" id="KW-1185">Reference proteome</keyword>
<proteinExistence type="predicted"/>
<dbReference type="EMBL" id="KV784379">
    <property type="protein sequence ID" value="OEU08690.1"/>
    <property type="molecule type" value="Genomic_DNA"/>
</dbReference>
<dbReference type="Proteomes" id="UP000095751">
    <property type="component" value="Unassembled WGS sequence"/>
</dbReference>
<dbReference type="InterPro" id="IPR011009">
    <property type="entry name" value="Kinase-like_dom_sf"/>
</dbReference>
<evidence type="ECO:0000259" key="1">
    <source>
        <dbReference type="PROSITE" id="PS50011"/>
    </source>
</evidence>
<evidence type="ECO:0000313" key="3">
    <source>
        <dbReference type="Proteomes" id="UP000095751"/>
    </source>
</evidence>
<dbReference type="PROSITE" id="PS50011">
    <property type="entry name" value="PROTEIN_KINASE_DOM"/>
    <property type="match status" value="1"/>
</dbReference>
<dbReference type="GO" id="GO:0004672">
    <property type="term" value="F:protein kinase activity"/>
    <property type="evidence" value="ECO:0007669"/>
    <property type="project" value="InterPro"/>
</dbReference>
<dbReference type="SUPFAM" id="SSF56112">
    <property type="entry name" value="Protein kinase-like (PK-like)"/>
    <property type="match status" value="1"/>
</dbReference>
<dbReference type="Pfam" id="PF00069">
    <property type="entry name" value="Pkinase"/>
    <property type="match status" value="1"/>
</dbReference>
<dbReference type="KEGG" id="fcy:FRACYDRAFT_229103"/>